<proteinExistence type="predicted"/>
<dbReference type="Proteomes" id="UP000789920">
    <property type="component" value="Unassembled WGS sequence"/>
</dbReference>
<feature type="non-terminal residue" evidence="1">
    <location>
        <position position="180"/>
    </location>
</feature>
<evidence type="ECO:0000313" key="1">
    <source>
        <dbReference type="EMBL" id="CAG8725976.1"/>
    </source>
</evidence>
<evidence type="ECO:0000313" key="2">
    <source>
        <dbReference type="Proteomes" id="UP000789920"/>
    </source>
</evidence>
<keyword evidence="2" id="KW-1185">Reference proteome</keyword>
<accession>A0ACA9PYR8</accession>
<reference evidence="1" key="1">
    <citation type="submission" date="2021-06" db="EMBL/GenBank/DDBJ databases">
        <authorList>
            <person name="Kallberg Y."/>
            <person name="Tangrot J."/>
            <person name="Rosling A."/>
        </authorList>
    </citation>
    <scope>NUCLEOTIDE SEQUENCE</scope>
    <source>
        <strain evidence="1">MA461A</strain>
    </source>
</reference>
<protein>
    <submittedName>
        <fullName evidence="1">12572_t:CDS:1</fullName>
    </submittedName>
</protein>
<sequence length="180" mass="20725">MSSCFGAFRYIKKDKKTETSCNANNCHVENGLNSDFPSVIGNVPESLIGNIGNAKLLEERLKRYEDETDRISSTSTLIDRAEYLRRNRENNVSSAITNVEDAMNFDLCFVLDCISSMMYHITAAKDHILKVANYVNNNNSKIKFWVGFCGYRDHFDRNRLQIFDFTNSLEKFESYITNKV</sequence>
<comment type="caution">
    <text evidence="1">The sequence shown here is derived from an EMBL/GenBank/DDBJ whole genome shotgun (WGS) entry which is preliminary data.</text>
</comment>
<organism evidence="1 2">
    <name type="scientific">Racocetra persica</name>
    <dbReference type="NCBI Taxonomy" id="160502"/>
    <lineage>
        <taxon>Eukaryota</taxon>
        <taxon>Fungi</taxon>
        <taxon>Fungi incertae sedis</taxon>
        <taxon>Mucoromycota</taxon>
        <taxon>Glomeromycotina</taxon>
        <taxon>Glomeromycetes</taxon>
        <taxon>Diversisporales</taxon>
        <taxon>Gigasporaceae</taxon>
        <taxon>Racocetra</taxon>
    </lineage>
</organism>
<gene>
    <name evidence="1" type="ORF">RPERSI_LOCUS11697</name>
</gene>
<name>A0ACA9PYR8_9GLOM</name>
<dbReference type="EMBL" id="CAJVQC010024316">
    <property type="protein sequence ID" value="CAG8725976.1"/>
    <property type="molecule type" value="Genomic_DNA"/>
</dbReference>